<proteinExistence type="predicted"/>
<dbReference type="STRING" id="1612624.ADU59_06020"/>
<gene>
    <name evidence="2" type="ORF">ADU59_06020</name>
</gene>
<dbReference type="AlphaFoldDB" id="A0A1C7P421"/>
<sequence>MLALPVLALAGAYSIMAIWHQLIRHEIIENTTFMWFPTVAIVWGCFCLVACTLLGWPEKQADEQDTSSEDN</sequence>
<evidence type="ECO:0000256" key="1">
    <source>
        <dbReference type="SAM" id="Phobius"/>
    </source>
</evidence>
<comment type="caution">
    <text evidence="2">The sequence shown here is derived from an EMBL/GenBank/DDBJ whole genome shotgun (WGS) entry which is preliminary data.</text>
</comment>
<evidence type="ECO:0000313" key="3">
    <source>
        <dbReference type="Proteomes" id="UP000093111"/>
    </source>
</evidence>
<reference evidence="2 3" key="1">
    <citation type="journal article" date="2016" name="Syst. Appl. Microbiol.">
        <title>Pararhizobium polonicum sp. nov. isolated from tumors on stone fruit rootstocks.</title>
        <authorList>
            <person name="Pulawska J."/>
            <person name="Kuzmanovic N."/>
            <person name="Willems A."/>
            <person name="Pothier J.F."/>
        </authorList>
    </citation>
    <scope>NUCLEOTIDE SEQUENCE [LARGE SCALE GENOMIC DNA]</scope>
    <source>
        <strain evidence="2 3">F5.1</strain>
    </source>
</reference>
<keyword evidence="1" id="KW-0472">Membrane</keyword>
<organism evidence="2 3">
    <name type="scientific">Pararhizobium polonicum</name>
    <dbReference type="NCBI Taxonomy" id="1612624"/>
    <lineage>
        <taxon>Bacteria</taxon>
        <taxon>Pseudomonadati</taxon>
        <taxon>Pseudomonadota</taxon>
        <taxon>Alphaproteobacteria</taxon>
        <taxon>Hyphomicrobiales</taxon>
        <taxon>Rhizobiaceae</taxon>
        <taxon>Rhizobium/Agrobacterium group</taxon>
        <taxon>Pararhizobium</taxon>
    </lineage>
</organism>
<keyword evidence="3" id="KW-1185">Reference proteome</keyword>
<evidence type="ECO:0000313" key="2">
    <source>
        <dbReference type="EMBL" id="OBZ95947.1"/>
    </source>
</evidence>
<dbReference type="Proteomes" id="UP000093111">
    <property type="component" value="Unassembled WGS sequence"/>
</dbReference>
<feature type="transmembrane region" description="Helical" evidence="1">
    <location>
        <begin position="33"/>
        <end position="56"/>
    </location>
</feature>
<keyword evidence="1" id="KW-0812">Transmembrane</keyword>
<dbReference type="EMBL" id="LGLV01000005">
    <property type="protein sequence ID" value="OBZ95947.1"/>
    <property type="molecule type" value="Genomic_DNA"/>
</dbReference>
<protein>
    <recommendedName>
        <fullName evidence="4">Transmembrane protein</fullName>
    </recommendedName>
</protein>
<evidence type="ECO:0008006" key="4">
    <source>
        <dbReference type="Google" id="ProtNLM"/>
    </source>
</evidence>
<keyword evidence="1" id="KW-1133">Transmembrane helix</keyword>
<accession>A0A1C7P421</accession>
<name>A0A1C7P421_9HYPH</name>